<accession>A0A1Y5NZJ1</accession>
<reference evidence="9" key="1">
    <citation type="submission" date="2016-03" db="EMBL/GenBank/DDBJ databases">
        <authorList>
            <person name="Ploux O."/>
        </authorList>
    </citation>
    <scope>NUCLEOTIDE SEQUENCE</scope>
    <source>
        <strain evidence="9">UC10</strain>
    </source>
</reference>
<dbReference type="FunFam" id="1.10.630.10:FF:000018">
    <property type="entry name" value="Cytochrome P450 monooxygenase"/>
    <property type="match status" value="1"/>
</dbReference>
<dbReference type="GO" id="GO:0004497">
    <property type="term" value="F:monooxygenase activity"/>
    <property type="evidence" value="ECO:0007669"/>
    <property type="project" value="UniProtKB-KW"/>
</dbReference>
<comment type="cofactor">
    <cofactor evidence="1">
        <name>heme</name>
        <dbReference type="ChEBI" id="CHEBI:30413"/>
    </cofactor>
</comment>
<keyword evidence="5 8" id="KW-0560">Oxidoreductase</keyword>
<keyword evidence="3 8" id="KW-0349">Heme</keyword>
<dbReference type="Pfam" id="PF00067">
    <property type="entry name" value="p450"/>
    <property type="match status" value="1"/>
</dbReference>
<dbReference type="SUPFAM" id="SSF48264">
    <property type="entry name" value="Cytochrome P450"/>
    <property type="match status" value="1"/>
</dbReference>
<evidence type="ECO:0000256" key="2">
    <source>
        <dbReference type="ARBA" id="ARBA00010617"/>
    </source>
</evidence>
<dbReference type="PRINTS" id="PR00359">
    <property type="entry name" value="BP450"/>
</dbReference>
<evidence type="ECO:0000256" key="5">
    <source>
        <dbReference type="ARBA" id="ARBA00023002"/>
    </source>
</evidence>
<dbReference type="InterPro" id="IPR036396">
    <property type="entry name" value="Cyt_P450_sf"/>
</dbReference>
<gene>
    <name evidence="9" type="ORF">MHPYR_10174</name>
</gene>
<dbReference type="PANTHER" id="PTHR46696">
    <property type="entry name" value="P450, PUTATIVE (EUROFUNG)-RELATED"/>
    <property type="match status" value="1"/>
</dbReference>
<dbReference type="EMBL" id="FLQS01000001">
    <property type="protein sequence ID" value="SBS70509.1"/>
    <property type="molecule type" value="Genomic_DNA"/>
</dbReference>
<sequence length="420" mass="45954">MQPASESLAPADPARTGYGDAAWELFETFNLSVGFGQPAPYAGYTALRAESPVHAGLPHLGMPGNADGVAPVFSVYSYDTATEVLRDTETFSSAAYHEMIGKVMGRSVIEMDPPEHREYRSLLQPSLGPKTMDAWQSRYVTPLLAEMTAELRPAGHADLVRGFLFAFPMRTFAAILGLPAAQYSDFHYTAIELVTLSYDLEKGLASAKKLGDMFASILAERRDHPTDDLISVLAHAEHDGQRLTDEEIYSFLRLLLPAGAETTYRSSSSLLVALLSDPDQLDAVRKDSASLTAAVNEAVRWETPLQFVPRLATRDTEIAGMRIPAGATVMVVIGAANHDPARWDEPERFDLRRPYKSALGFGHGVHMCIGMHLSKMETEDLVRALLDSLPGLRLDPDFPPPTVEGTLMRSPAQLNVVWDA</sequence>
<dbReference type="Gene3D" id="1.10.630.10">
    <property type="entry name" value="Cytochrome P450"/>
    <property type="match status" value="1"/>
</dbReference>
<evidence type="ECO:0000256" key="1">
    <source>
        <dbReference type="ARBA" id="ARBA00001971"/>
    </source>
</evidence>
<dbReference type="InterPro" id="IPR002397">
    <property type="entry name" value="Cyt_P450_B"/>
</dbReference>
<dbReference type="PROSITE" id="PS00086">
    <property type="entry name" value="CYTOCHROME_P450"/>
    <property type="match status" value="1"/>
</dbReference>
<dbReference type="GO" id="GO:0020037">
    <property type="term" value="F:heme binding"/>
    <property type="evidence" value="ECO:0007669"/>
    <property type="project" value="InterPro"/>
</dbReference>
<evidence type="ECO:0000313" key="9">
    <source>
        <dbReference type="EMBL" id="SBS70509.1"/>
    </source>
</evidence>
<dbReference type="InterPro" id="IPR017972">
    <property type="entry name" value="Cyt_P450_CS"/>
</dbReference>
<dbReference type="InterPro" id="IPR001128">
    <property type="entry name" value="Cyt_P450"/>
</dbReference>
<evidence type="ECO:0000256" key="6">
    <source>
        <dbReference type="ARBA" id="ARBA00023004"/>
    </source>
</evidence>
<dbReference type="AlphaFoldDB" id="A0A1Y5NZJ1"/>
<dbReference type="GO" id="GO:0016705">
    <property type="term" value="F:oxidoreductase activity, acting on paired donors, with incorporation or reduction of molecular oxygen"/>
    <property type="evidence" value="ECO:0007669"/>
    <property type="project" value="InterPro"/>
</dbReference>
<organism evidence="9">
    <name type="scientific">uncultured Mycobacterium sp</name>
    <dbReference type="NCBI Taxonomy" id="171292"/>
    <lineage>
        <taxon>Bacteria</taxon>
        <taxon>Bacillati</taxon>
        <taxon>Actinomycetota</taxon>
        <taxon>Actinomycetes</taxon>
        <taxon>Mycobacteriales</taxon>
        <taxon>Mycobacteriaceae</taxon>
        <taxon>Mycobacterium</taxon>
        <taxon>environmental samples</taxon>
    </lineage>
</organism>
<dbReference type="PANTHER" id="PTHR46696:SF3">
    <property type="entry name" value="PULCHERRIMINIC ACID SYNTHASE"/>
    <property type="match status" value="1"/>
</dbReference>
<name>A0A1Y5NZJ1_9MYCO</name>
<keyword evidence="6 8" id="KW-0408">Iron</keyword>
<keyword evidence="4 8" id="KW-0479">Metal-binding</keyword>
<protein>
    <submittedName>
        <fullName evidence="9">Cytochrome P450</fullName>
    </submittedName>
</protein>
<evidence type="ECO:0000256" key="8">
    <source>
        <dbReference type="RuleBase" id="RU000461"/>
    </source>
</evidence>
<keyword evidence="7 8" id="KW-0503">Monooxygenase</keyword>
<evidence type="ECO:0000256" key="4">
    <source>
        <dbReference type="ARBA" id="ARBA00022723"/>
    </source>
</evidence>
<proteinExistence type="inferred from homology"/>
<evidence type="ECO:0000256" key="3">
    <source>
        <dbReference type="ARBA" id="ARBA00022617"/>
    </source>
</evidence>
<dbReference type="GO" id="GO:0005506">
    <property type="term" value="F:iron ion binding"/>
    <property type="evidence" value="ECO:0007669"/>
    <property type="project" value="InterPro"/>
</dbReference>
<comment type="similarity">
    <text evidence="2 8">Belongs to the cytochrome P450 family.</text>
</comment>
<evidence type="ECO:0000256" key="7">
    <source>
        <dbReference type="ARBA" id="ARBA00023033"/>
    </source>
</evidence>